<evidence type="ECO:0000256" key="7">
    <source>
        <dbReference type="SAM" id="MobiDB-lite"/>
    </source>
</evidence>
<dbReference type="Pfam" id="PF00096">
    <property type="entry name" value="zf-C2H2"/>
    <property type="match status" value="1"/>
</dbReference>
<dbReference type="GO" id="GO:0000785">
    <property type="term" value="C:chromatin"/>
    <property type="evidence" value="ECO:0007669"/>
    <property type="project" value="TreeGrafter"/>
</dbReference>
<evidence type="ECO:0000256" key="3">
    <source>
        <dbReference type="ARBA" id="ARBA00022771"/>
    </source>
</evidence>
<evidence type="ECO:0000256" key="1">
    <source>
        <dbReference type="ARBA" id="ARBA00022723"/>
    </source>
</evidence>
<feature type="region of interest" description="Disordered" evidence="7">
    <location>
        <begin position="95"/>
        <end position="148"/>
    </location>
</feature>
<accession>A0A9W8YZ49</accession>
<evidence type="ECO:0000256" key="2">
    <source>
        <dbReference type="ARBA" id="ARBA00022737"/>
    </source>
</evidence>
<comment type="caution">
    <text evidence="9">The sequence shown here is derived from an EMBL/GenBank/DDBJ whole genome shotgun (WGS) entry which is preliminary data.</text>
</comment>
<gene>
    <name evidence="9" type="ORF">N0V93_003659</name>
</gene>
<feature type="compositionally biased region" description="Basic and acidic residues" evidence="7">
    <location>
        <begin position="294"/>
        <end position="310"/>
    </location>
</feature>
<evidence type="ECO:0000313" key="10">
    <source>
        <dbReference type="Proteomes" id="UP001140453"/>
    </source>
</evidence>
<reference evidence="9" key="1">
    <citation type="submission" date="2022-10" db="EMBL/GenBank/DDBJ databases">
        <title>Tapping the CABI collections for fungal endophytes: first genome assemblies for Collariella, Neodidymelliopsis, Ascochyta clinopodiicola, Didymella pomorum, Didymosphaeria variabile, Neocosmospora piperis and Neocucurbitaria cava.</title>
        <authorList>
            <person name="Hill R."/>
        </authorList>
    </citation>
    <scope>NUCLEOTIDE SEQUENCE</scope>
    <source>
        <strain evidence="9">IMI 355082</strain>
    </source>
</reference>
<feature type="domain" description="C2H2-type" evidence="8">
    <location>
        <begin position="333"/>
        <end position="362"/>
    </location>
</feature>
<keyword evidence="3 6" id="KW-0863">Zinc-finger</keyword>
<feature type="compositionally biased region" description="Low complexity" evidence="7">
    <location>
        <begin position="406"/>
        <end position="418"/>
    </location>
</feature>
<dbReference type="PROSITE" id="PS50157">
    <property type="entry name" value="ZINC_FINGER_C2H2_2"/>
    <property type="match status" value="2"/>
</dbReference>
<evidence type="ECO:0000256" key="5">
    <source>
        <dbReference type="ARBA" id="ARBA00044085"/>
    </source>
</evidence>
<dbReference type="GO" id="GO:0008270">
    <property type="term" value="F:zinc ion binding"/>
    <property type="evidence" value="ECO:0007669"/>
    <property type="project" value="UniProtKB-KW"/>
</dbReference>
<dbReference type="EMBL" id="JAPEVB010000002">
    <property type="protein sequence ID" value="KAJ4394441.1"/>
    <property type="molecule type" value="Genomic_DNA"/>
</dbReference>
<keyword evidence="10" id="KW-1185">Reference proteome</keyword>
<evidence type="ECO:0000259" key="8">
    <source>
        <dbReference type="PROSITE" id="PS50157"/>
    </source>
</evidence>
<keyword evidence="4" id="KW-0862">Zinc</keyword>
<feature type="compositionally biased region" description="Polar residues" evidence="7">
    <location>
        <begin position="133"/>
        <end position="148"/>
    </location>
</feature>
<name>A0A9W8YZ49_9PEZI</name>
<dbReference type="GO" id="GO:0000981">
    <property type="term" value="F:DNA-binding transcription factor activity, RNA polymerase II-specific"/>
    <property type="evidence" value="ECO:0007669"/>
    <property type="project" value="TreeGrafter"/>
</dbReference>
<evidence type="ECO:0000256" key="4">
    <source>
        <dbReference type="ARBA" id="ARBA00022833"/>
    </source>
</evidence>
<feature type="domain" description="C2H2-type" evidence="8">
    <location>
        <begin position="303"/>
        <end position="332"/>
    </location>
</feature>
<feature type="compositionally biased region" description="Polar residues" evidence="7">
    <location>
        <begin position="95"/>
        <end position="110"/>
    </location>
</feature>
<dbReference type="InterPro" id="IPR036236">
    <property type="entry name" value="Znf_C2H2_sf"/>
</dbReference>
<protein>
    <recommendedName>
        <fullName evidence="5">C2H2 type master regulator of conidiophore development brlA</fullName>
    </recommendedName>
</protein>
<organism evidence="9 10">
    <name type="scientific">Gnomoniopsis smithogilvyi</name>
    <dbReference type="NCBI Taxonomy" id="1191159"/>
    <lineage>
        <taxon>Eukaryota</taxon>
        <taxon>Fungi</taxon>
        <taxon>Dikarya</taxon>
        <taxon>Ascomycota</taxon>
        <taxon>Pezizomycotina</taxon>
        <taxon>Sordariomycetes</taxon>
        <taxon>Sordariomycetidae</taxon>
        <taxon>Diaporthales</taxon>
        <taxon>Gnomoniaceae</taxon>
        <taxon>Gnomoniopsis</taxon>
    </lineage>
</organism>
<feature type="compositionally biased region" description="Polar residues" evidence="7">
    <location>
        <begin position="385"/>
        <end position="399"/>
    </location>
</feature>
<dbReference type="GO" id="GO:0000978">
    <property type="term" value="F:RNA polymerase II cis-regulatory region sequence-specific DNA binding"/>
    <property type="evidence" value="ECO:0007669"/>
    <property type="project" value="TreeGrafter"/>
</dbReference>
<dbReference type="SMART" id="SM00355">
    <property type="entry name" value="ZnF_C2H2"/>
    <property type="match status" value="2"/>
</dbReference>
<feature type="region of interest" description="Disordered" evidence="7">
    <location>
        <begin position="199"/>
        <end position="331"/>
    </location>
</feature>
<feature type="compositionally biased region" description="Polar residues" evidence="7">
    <location>
        <begin position="444"/>
        <end position="456"/>
    </location>
</feature>
<dbReference type="InterPro" id="IPR013087">
    <property type="entry name" value="Znf_C2H2_type"/>
</dbReference>
<feature type="region of interest" description="Disordered" evidence="7">
    <location>
        <begin position="352"/>
        <end position="471"/>
    </location>
</feature>
<sequence length="471" mass="52139">MVRNGRGINLIFESQWDGEMGDKEGTQSISDPTGPGSRGPLVTSSRYFWKLASKYSRWDSTQTRSTTYKDLSMQVGLGNMSHYKSASGRTISLLQDTNEMPTQESRSSYSRRPELAQWASYPNTPDLERSHSYDSQVSGHESPVTPSNSAYPDPLFLNAMHPEQSSFGPRIGAKEQSAHMYNGEVHTTLPPISSLHRLAGTMEPKSPGLVRRKNSHPYGAMQGAPMPSTDPEDFHYSHRRAAPTQPEPTVHHSIEHSDDGSYSEQASADAIQQASSSQVRNEDDKAVTNRKASKSKDGSQKRYPCKDPSCDRTFTTSGHASRHAKIHEGNKPISCTFPGCPKRFTRQDNMKQHLETHRREKTRSTAAARTTRRERPSLAQRRASMASSRGSVSRFSTPRESPPLLSPGLPSAASMSPGLSPWTRPNLASRTPSGLDTLAMVAATEQSTAEPQSSQRPHPYWPQHAQLPLRF</sequence>
<dbReference type="PANTHER" id="PTHR14003:SF19">
    <property type="entry name" value="YY2 TRANSCRIPTION FACTOR"/>
    <property type="match status" value="1"/>
</dbReference>
<feature type="region of interest" description="Disordered" evidence="7">
    <location>
        <begin position="14"/>
        <end position="39"/>
    </location>
</feature>
<feature type="compositionally biased region" description="Low complexity" evidence="7">
    <location>
        <begin position="265"/>
        <end position="278"/>
    </location>
</feature>
<dbReference type="Gene3D" id="3.30.160.60">
    <property type="entry name" value="Classic Zinc Finger"/>
    <property type="match status" value="2"/>
</dbReference>
<evidence type="ECO:0000256" key="6">
    <source>
        <dbReference type="PROSITE-ProRule" id="PRU00042"/>
    </source>
</evidence>
<proteinExistence type="predicted"/>
<dbReference type="PROSITE" id="PS00028">
    <property type="entry name" value="ZINC_FINGER_C2H2_1"/>
    <property type="match status" value="2"/>
</dbReference>
<dbReference type="AlphaFoldDB" id="A0A9W8YZ49"/>
<dbReference type="PANTHER" id="PTHR14003">
    <property type="entry name" value="TRANSCRIPTIONAL REPRESSOR PROTEIN YY"/>
    <property type="match status" value="1"/>
</dbReference>
<dbReference type="OrthoDB" id="6365676at2759"/>
<keyword evidence="1" id="KW-0479">Metal-binding</keyword>
<evidence type="ECO:0000313" key="9">
    <source>
        <dbReference type="EMBL" id="KAJ4394441.1"/>
    </source>
</evidence>
<dbReference type="GO" id="GO:0005667">
    <property type="term" value="C:transcription regulator complex"/>
    <property type="evidence" value="ECO:0007669"/>
    <property type="project" value="TreeGrafter"/>
</dbReference>
<dbReference type="SUPFAM" id="SSF57667">
    <property type="entry name" value="beta-beta-alpha zinc fingers"/>
    <property type="match status" value="1"/>
</dbReference>
<keyword evidence="2" id="KW-0677">Repeat</keyword>
<feature type="compositionally biased region" description="Basic and acidic residues" evidence="7">
    <location>
        <begin position="249"/>
        <end position="259"/>
    </location>
</feature>
<dbReference type="Proteomes" id="UP001140453">
    <property type="component" value="Unassembled WGS sequence"/>
</dbReference>